<comment type="caution">
    <text evidence="1">The sequence shown here is derived from an EMBL/GenBank/DDBJ whole genome shotgun (WGS) entry which is preliminary data.</text>
</comment>
<evidence type="ECO:0000313" key="2">
    <source>
        <dbReference type="Proteomes" id="UP001060085"/>
    </source>
</evidence>
<name>A0ACC0BF40_CATRO</name>
<keyword evidence="2" id="KW-1185">Reference proteome</keyword>
<evidence type="ECO:0000313" key="1">
    <source>
        <dbReference type="EMBL" id="KAI5671264.1"/>
    </source>
</evidence>
<accession>A0ACC0BF40</accession>
<protein>
    <submittedName>
        <fullName evidence="1">Uncharacterized protein</fullName>
    </submittedName>
</protein>
<sequence length="178" mass="20392">MNTIYVDLQNKFSDVQYICNRETLAPINDIVDNVNSYILSLLLGLCNGTRLIIKRLGESVIEAEEITGIHTGVTHYIDRIGMSPRKFPIKVCFVMTINKSQCQTFENVGVYLRKVVFCHGQLYVAASRVTSRNGLKFYLDNNRKCKDNMVKKNVVYSEIFSNIHEVLIYMVEYSVFGT</sequence>
<dbReference type="EMBL" id="CM044703">
    <property type="protein sequence ID" value="KAI5671264.1"/>
    <property type="molecule type" value="Genomic_DNA"/>
</dbReference>
<organism evidence="1 2">
    <name type="scientific">Catharanthus roseus</name>
    <name type="common">Madagascar periwinkle</name>
    <name type="synonym">Vinca rosea</name>
    <dbReference type="NCBI Taxonomy" id="4058"/>
    <lineage>
        <taxon>Eukaryota</taxon>
        <taxon>Viridiplantae</taxon>
        <taxon>Streptophyta</taxon>
        <taxon>Embryophyta</taxon>
        <taxon>Tracheophyta</taxon>
        <taxon>Spermatophyta</taxon>
        <taxon>Magnoliopsida</taxon>
        <taxon>eudicotyledons</taxon>
        <taxon>Gunneridae</taxon>
        <taxon>Pentapetalae</taxon>
        <taxon>asterids</taxon>
        <taxon>lamiids</taxon>
        <taxon>Gentianales</taxon>
        <taxon>Apocynaceae</taxon>
        <taxon>Rauvolfioideae</taxon>
        <taxon>Vinceae</taxon>
        <taxon>Catharanthinae</taxon>
        <taxon>Catharanthus</taxon>
    </lineage>
</organism>
<reference evidence="2" key="1">
    <citation type="journal article" date="2023" name="Nat. Plants">
        <title>Single-cell RNA sequencing provides a high-resolution roadmap for understanding the multicellular compartmentation of specialized metabolism.</title>
        <authorList>
            <person name="Sun S."/>
            <person name="Shen X."/>
            <person name="Li Y."/>
            <person name="Li Y."/>
            <person name="Wang S."/>
            <person name="Li R."/>
            <person name="Zhang H."/>
            <person name="Shen G."/>
            <person name="Guo B."/>
            <person name="Wei J."/>
            <person name="Xu J."/>
            <person name="St-Pierre B."/>
            <person name="Chen S."/>
            <person name="Sun C."/>
        </authorList>
    </citation>
    <scope>NUCLEOTIDE SEQUENCE [LARGE SCALE GENOMIC DNA]</scope>
</reference>
<proteinExistence type="predicted"/>
<gene>
    <name evidence="1" type="ORF">M9H77_11628</name>
</gene>
<dbReference type="Proteomes" id="UP001060085">
    <property type="component" value="Linkage Group LG03"/>
</dbReference>